<dbReference type="OrthoDB" id="28820at2157"/>
<dbReference type="RefSeq" id="WP_014289542.1">
    <property type="nucleotide sequence ID" value="NC_016645.1"/>
</dbReference>
<dbReference type="GeneID" id="11593931"/>
<keyword evidence="3" id="KW-1185">Reference proteome</keyword>
<evidence type="ECO:0000313" key="2">
    <source>
        <dbReference type="EMBL" id="AET33717.1"/>
    </source>
</evidence>
<dbReference type="eggNOG" id="arCOG01091">
    <property type="taxonomic scope" value="Archaea"/>
</dbReference>
<name>G7VBV0_9CREN</name>
<gene>
    <name evidence="2" type="ORF">P186_2327</name>
</gene>
<keyword evidence="1" id="KW-1133">Transmembrane helix</keyword>
<dbReference type="BioCyc" id="PSP1104324:GJSN-2277-MONOMER"/>
<accession>G7VBV0</accession>
<feature type="transmembrane region" description="Helical" evidence="1">
    <location>
        <begin position="92"/>
        <end position="110"/>
    </location>
</feature>
<dbReference type="EMBL" id="CP003098">
    <property type="protein sequence ID" value="AET33717.1"/>
    <property type="molecule type" value="Genomic_DNA"/>
</dbReference>
<evidence type="ECO:0008006" key="4">
    <source>
        <dbReference type="Google" id="ProtNLM"/>
    </source>
</evidence>
<dbReference type="HOGENOM" id="CLU_1615369_0_0_2"/>
<evidence type="ECO:0000256" key="1">
    <source>
        <dbReference type="SAM" id="Phobius"/>
    </source>
</evidence>
<keyword evidence="1" id="KW-0472">Membrane</keyword>
<dbReference type="STRING" id="1104324.P186_2327"/>
<feature type="transmembrane region" description="Helical" evidence="1">
    <location>
        <begin position="116"/>
        <end position="133"/>
    </location>
</feature>
<dbReference type="KEGG" id="pyr:P186_2327"/>
<evidence type="ECO:0000313" key="3">
    <source>
        <dbReference type="Proteomes" id="UP000005867"/>
    </source>
</evidence>
<protein>
    <recommendedName>
        <fullName evidence="4">VIT family protein</fullName>
    </recommendedName>
</protein>
<feature type="transmembrane region" description="Helical" evidence="1">
    <location>
        <begin position="140"/>
        <end position="164"/>
    </location>
</feature>
<keyword evidence="1" id="KW-0812">Transmembrane</keyword>
<dbReference type="AlphaFoldDB" id="G7VBV0"/>
<proteinExistence type="predicted"/>
<organism evidence="2 3">
    <name type="scientific">Pyrobaculum ferrireducens</name>
    <dbReference type="NCBI Taxonomy" id="1104324"/>
    <lineage>
        <taxon>Archaea</taxon>
        <taxon>Thermoproteota</taxon>
        <taxon>Thermoprotei</taxon>
        <taxon>Thermoproteales</taxon>
        <taxon>Thermoproteaceae</taxon>
        <taxon>Pyrobaculum</taxon>
    </lineage>
</organism>
<feature type="transmembrane region" description="Helical" evidence="1">
    <location>
        <begin position="29"/>
        <end position="52"/>
    </location>
</feature>
<dbReference type="Proteomes" id="UP000005867">
    <property type="component" value="Chromosome"/>
</dbReference>
<reference evidence="2 3" key="1">
    <citation type="journal article" date="2012" name="J. Bacteriol.">
        <title>Complete genome sequence of strain 1860, a crenarchaeon of the genus pyrobaculum able to grow with various electron acceptors.</title>
        <authorList>
            <person name="Mardanov A.V."/>
            <person name="Gumerov V.M."/>
            <person name="Slobodkina G.B."/>
            <person name="Beletsky A.V."/>
            <person name="Bonch-Osmolovskaya E.A."/>
            <person name="Ravin N.V."/>
            <person name="Skryabin K.G."/>
        </authorList>
    </citation>
    <scope>NUCLEOTIDE SEQUENCE [LARGE SCALE GENOMIC DNA]</scope>
    <source>
        <strain evidence="2 3">1860</strain>
    </source>
</reference>
<sequence length="165" mass="17368">MRYLLLGVIDGLITAGTLSASLLIRGGEIGLDLALSIAVVVSTISALTVFVAEYSHQMSEVRETTYKLMLREEQRGWTLLHTRALYATARSALLNFASSFVGALAVLIPAHFTPHAAVAAVAVVVVVTSLALAGSSWREFLELATMIALAVSVGVAVGLAFPLIT</sequence>